<evidence type="ECO:0000259" key="4">
    <source>
        <dbReference type="Pfam" id="PF07804"/>
    </source>
</evidence>
<dbReference type="Pfam" id="PF13657">
    <property type="entry name" value="Couple_hipA"/>
    <property type="match status" value="1"/>
</dbReference>
<dbReference type="RefSeq" id="WP_188868524.1">
    <property type="nucleotide sequence ID" value="NZ_BMNW01000019.1"/>
</dbReference>
<dbReference type="Proteomes" id="UP000616499">
    <property type="component" value="Unassembled WGS sequence"/>
</dbReference>
<comment type="similarity">
    <text evidence="1">Belongs to the HipA Ser/Thr kinase family.</text>
</comment>
<evidence type="ECO:0000256" key="2">
    <source>
        <dbReference type="ARBA" id="ARBA00022679"/>
    </source>
</evidence>
<feature type="domain" description="HipA N-terminal subdomain 1" evidence="5">
    <location>
        <begin position="9"/>
        <end position="117"/>
    </location>
</feature>
<proteinExistence type="inferred from homology"/>
<dbReference type="EMBL" id="BMNW01000019">
    <property type="protein sequence ID" value="GGM30510.1"/>
    <property type="molecule type" value="Genomic_DNA"/>
</dbReference>
<keyword evidence="3 6" id="KW-0418">Kinase</keyword>
<dbReference type="NCBIfam" id="TIGR03071">
    <property type="entry name" value="couple_hipA"/>
    <property type="match status" value="1"/>
</dbReference>
<name>A0ABQ2H561_9PSED</name>
<keyword evidence="2" id="KW-0808">Transferase</keyword>
<keyword evidence="7" id="KW-1185">Reference proteome</keyword>
<protein>
    <submittedName>
        <fullName evidence="6">Phosphatidylinositol kinase</fullName>
    </submittedName>
</protein>
<comment type="caution">
    <text evidence="6">The sequence shown here is derived from an EMBL/GenBank/DDBJ whole genome shotgun (WGS) entry which is preliminary data.</text>
</comment>
<evidence type="ECO:0000256" key="1">
    <source>
        <dbReference type="ARBA" id="ARBA00010164"/>
    </source>
</evidence>
<dbReference type="PANTHER" id="PTHR37419">
    <property type="entry name" value="SERINE/THREONINE-PROTEIN KINASE TOXIN HIPA"/>
    <property type="match status" value="1"/>
</dbReference>
<evidence type="ECO:0000313" key="7">
    <source>
        <dbReference type="Proteomes" id="UP000616499"/>
    </source>
</evidence>
<dbReference type="Pfam" id="PF07804">
    <property type="entry name" value="HipA_C"/>
    <property type="match status" value="1"/>
</dbReference>
<sequence>MRKERVAALRISLHDTTVGYLAGYEEGRNILTFDHDYVAMPPLARPTLTLFTALPARANHFFQKPLVTRQKLHPLLSNLLPEGAMREHLAQQLKIHPDNEFPLLAYLGEDLPGALKATPVDPHDIPSSALTGRTSTLPVPVDVAYAPAHFSLAGVQIKFSMKARDGRYLYKDGDSHGDWIIKTPSTLHQHVPLNEYTAMSLASLIGIDIPEISLIELDRIGNLPSIPLPDERYAYGIKRFDRREHGQRIHTEDFAQVFFEYARNKYERHNYDEITRKLKEETLHRPDNIRQITLRLLANILLGNGDAHLKNWSLIYRDKRQADLSPAYDIVFTRAYMDDERKLALNMGGVRRWYETSLATFDAWADASGLNRRFIGRMVKQAIEQARDLWPEALAQSPMPQAHQDLLKDHWQQLHPDFRITSR</sequence>
<dbReference type="Gene3D" id="1.10.1070.20">
    <property type="match status" value="1"/>
</dbReference>
<dbReference type="InterPro" id="IPR052028">
    <property type="entry name" value="HipA_Ser/Thr_kinase"/>
</dbReference>
<evidence type="ECO:0000259" key="5">
    <source>
        <dbReference type="Pfam" id="PF13657"/>
    </source>
</evidence>
<accession>A0ABQ2H561</accession>
<dbReference type="PANTHER" id="PTHR37419:SF1">
    <property type="entry name" value="SERINE_THREONINE-PROTEIN KINASE TOXIN HIPA"/>
    <property type="match status" value="1"/>
</dbReference>
<organism evidence="6 7">
    <name type="scientific">Pseudomonas asuensis</name>
    <dbReference type="NCBI Taxonomy" id="1825787"/>
    <lineage>
        <taxon>Bacteria</taxon>
        <taxon>Pseudomonadati</taxon>
        <taxon>Pseudomonadota</taxon>
        <taxon>Gammaproteobacteria</taxon>
        <taxon>Pseudomonadales</taxon>
        <taxon>Pseudomonadaceae</taxon>
        <taxon>Pseudomonas</taxon>
    </lineage>
</organism>
<dbReference type="InterPro" id="IPR012893">
    <property type="entry name" value="HipA-like_C"/>
</dbReference>
<dbReference type="InterPro" id="IPR017508">
    <property type="entry name" value="HipA_N1"/>
</dbReference>
<reference evidence="7" key="1">
    <citation type="journal article" date="2019" name="Int. J. Syst. Evol. Microbiol.">
        <title>The Global Catalogue of Microorganisms (GCM) 10K type strain sequencing project: providing services to taxonomists for standard genome sequencing and annotation.</title>
        <authorList>
            <consortium name="The Broad Institute Genomics Platform"/>
            <consortium name="The Broad Institute Genome Sequencing Center for Infectious Disease"/>
            <person name="Wu L."/>
            <person name="Ma J."/>
        </authorList>
    </citation>
    <scope>NUCLEOTIDE SEQUENCE [LARGE SCALE GENOMIC DNA]</scope>
    <source>
        <strain evidence="7">JCM 13501</strain>
    </source>
</reference>
<feature type="domain" description="HipA-like C-terminal" evidence="4">
    <location>
        <begin position="150"/>
        <end position="390"/>
    </location>
</feature>
<evidence type="ECO:0000313" key="6">
    <source>
        <dbReference type="EMBL" id="GGM30510.1"/>
    </source>
</evidence>
<gene>
    <name evidence="6" type="ORF">GCM10009425_46420</name>
</gene>
<evidence type="ECO:0000256" key="3">
    <source>
        <dbReference type="ARBA" id="ARBA00022777"/>
    </source>
</evidence>
<dbReference type="GO" id="GO:0016301">
    <property type="term" value="F:kinase activity"/>
    <property type="evidence" value="ECO:0007669"/>
    <property type="project" value="UniProtKB-KW"/>
</dbReference>